<dbReference type="SUPFAM" id="SSF49265">
    <property type="entry name" value="Fibronectin type III"/>
    <property type="match status" value="1"/>
</dbReference>
<dbReference type="CDD" id="cd00063">
    <property type="entry name" value="FN3"/>
    <property type="match status" value="1"/>
</dbReference>
<dbReference type="EMBL" id="FQVH01000060">
    <property type="protein sequence ID" value="SHF89141.1"/>
    <property type="molecule type" value="Genomic_DNA"/>
</dbReference>
<dbReference type="Gene3D" id="2.60.40.10">
    <property type="entry name" value="Immunoglobulins"/>
    <property type="match status" value="1"/>
</dbReference>
<organism evidence="2 3">
    <name type="scientific">Caldanaerobius fijiensis DSM 17918</name>
    <dbReference type="NCBI Taxonomy" id="1121256"/>
    <lineage>
        <taxon>Bacteria</taxon>
        <taxon>Bacillati</taxon>
        <taxon>Bacillota</taxon>
        <taxon>Clostridia</taxon>
        <taxon>Thermoanaerobacterales</taxon>
        <taxon>Thermoanaerobacteraceae</taxon>
        <taxon>Caldanaerobius</taxon>
    </lineage>
</organism>
<dbReference type="AlphaFoldDB" id="A0A1M5FDH2"/>
<dbReference type="STRING" id="1121256.SAMN02746089_02726"/>
<dbReference type="InterPro" id="IPR036116">
    <property type="entry name" value="FN3_sf"/>
</dbReference>
<accession>A0A1M5FDH2</accession>
<keyword evidence="3" id="KW-1185">Reference proteome</keyword>
<dbReference type="InterPro" id="IPR054470">
    <property type="entry name" value="FIMAH_dom"/>
</dbReference>
<dbReference type="Pfam" id="PF22888">
    <property type="entry name" value="FIMAH"/>
    <property type="match status" value="1"/>
</dbReference>
<feature type="domain" description="Fibronectin type-III" evidence="1">
    <location>
        <begin position="41"/>
        <end position="134"/>
    </location>
</feature>
<sequence>MVYMLFKGSGYLFNFDKFTFGDPSVFSAPISPPAPIYDNIPPGDVEHVQVIRSNDSMKLFWEGPYDIDAQKVEISISSNGQRIGDAIYVNRGVQTADITGVKADTDYEIQIKAIDFSGNMSKGITVLTENLPKFSLIANGNALKDGGSFDDCMPLTFKVWDNSSSIVSAKIVVGDKVYAIDPNVQQSIEIDMTGMVGNWTAYATVADIGGNVIENTIQFKVTTSIDSMRSLITRFANSKDIKGAMIPQLLNALDQAKHQLDIKRPDHAIKHLQDFIKHLNNAALSHNLTDYAKSVLTNDAQALISIWQSNSTK</sequence>
<dbReference type="InterPro" id="IPR013783">
    <property type="entry name" value="Ig-like_fold"/>
</dbReference>
<proteinExistence type="predicted"/>
<protein>
    <recommendedName>
        <fullName evidence="1">Fibronectin type-III domain-containing protein</fullName>
    </recommendedName>
</protein>
<reference evidence="2 3" key="1">
    <citation type="submission" date="2016-11" db="EMBL/GenBank/DDBJ databases">
        <authorList>
            <person name="Jaros S."/>
            <person name="Januszkiewicz K."/>
            <person name="Wedrychowicz H."/>
        </authorList>
    </citation>
    <scope>NUCLEOTIDE SEQUENCE [LARGE SCALE GENOMIC DNA]</scope>
    <source>
        <strain evidence="2 3">DSM 17918</strain>
    </source>
</reference>
<dbReference type="PROSITE" id="PS50853">
    <property type="entry name" value="FN3"/>
    <property type="match status" value="1"/>
</dbReference>
<evidence type="ECO:0000259" key="1">
    <source>
        <dbReference type="PROSITE" id="PS50853"/>
    </source>
</evidence>
<dbReference type="Proteomes" id="UP000184088">
    <property type="component" value="Unassembled WGS sequence"/>
</dbReference>
<dbReference type="InterPro" id="IPR003961">
    <property type="entry name" value="FN3_dom"/>
</dbReference>
<name>A0A1M5FDH2_9THEO</name>
<gene>
    <name evidence="2" type="ORF">SAMN02746089_02726</name>
</gene>
<evidence type="ECO:0000313" key="2">
    <source>
        <dbReference type="EMBL" id="SHF89141.1"/>
    </source>
</evidence>
<evidence type="ECO:0000313" key="3">
    <source>
        <dbReference type="Proteomes" id="UP000184088"/>
    </source>
</evidence>
<dbReference type="SMART" id="SM00060">
    <property type="entry name" value="FN3"/>
    <property type="match status" value="1"/>
</dbReference>